<accession>D2QNJ3</accession>
<proteinExistence type="predicted"/>
<evidence type="ECO:0000313" key="2">
    <source>
        <dbReference type="EMBL" id="ADB40529.1"/>
    </source>
</evidence>
<feature type="domain" description="Transposase IS200-like" evidence="1">
    <location>
        <begin position="10"/>
        <end position="148"/>
    </location>
</feature>
<dbReference type="EMBL" id="CP001769">
    <property type="protein sequence ID" value="ADB40529.1"/>
    <property type="molecule type" value="Genomic_DNA"/>
</dbReference>
<dbReference type="PANTHER" id="PTHR34322">
    <property type="entry name" value="TRANSPOSASE, Y1_TNP DOMAIN-CONTAINING"/>
    <property type="match status" value="1"/>
</dbReference>
<dbReference type="KEGG" id="sli:Slin_4549"/>
<dbReference type="STRING" id="504472.Slin_4549"/>
<dbReference type="AlphaFoldDB" id="D2QNJ3"/>
<dbReference type="PANTHER" id="PTHR34322:SF2">
    <property type="entry name" value="TRANSPOSASE IS200-LIKE DOMAIN-CONTAINING PROTEIN"/>
    <property type="match status" value="1"/>
</dbReference>
<dbReference type="SMART" id="SM01321">
    <property type="entry name" value="Y1_Tnp"/>
    <property type="match status" value="1"/>
</dbReference>
<reference evidence="2 3" key="1">
    <citation type="journal article" date="2010" name="Stand. Genomic Sci.">
        <title>Complete genome sequence of Spirosoma linguale type strain (1).</title>
        <authorList>
            <person name="Lail K."/>
            <person name="Sikorski J."/>
            <person name="Saunders E."/>
            <person name="Lapidus A."/>
            <person name="Glavina Del Rio T."/>
            <person name="Copeland A."/>
            <person name="Tice H."/>
            <person name="Cheng J.-F."/>
            <person name="Lucas S."/>
            <person name="Nolan M."/>
            <person name="Bruce D."/>
            <person name="Goodwin L."/>
            <person name="Pitluck S."/>
            <person name="Ivanova N."/>
            <person name="Mavromatis K."/>
            <person name="Ovchinnikova G."/>
            <person name="Pati A."/>
            <person name="Chen A."/>
            <person name="Palaniappan K."/>
            <person name="Land M."/>
            <person name="Hauser L."/>
            <person name="Chang Y.-J."/>
            <person name="Jeffries C.D."/>
            <person name="Chain P."/>
            <person name="Brettin T."/>
            <person name="Detter J.C."/>
            <person name="Schuetze A."/>
            <person name="Rohde M."/>
            <person name="Tindall B.J."/>
            <person name="Goeker M."/>
            <person name="Bristow J."/>
            <person name="Eisen J.A."/>
            <person name="Markowitz V."/>
            <person name="Hugenholtz P."/>
            <person name="Kyrpides N.C."/>
            <person name="Klenk H.-P."/>
            <person name="Chen F."/>
        </authorList>
    </citation>
    <scope>NUCLEOTIDE SEQUENCE [LARGE SCALE GENOMIC DNA]</scope>
    <source>
        <strain evidence="3">ATCC 33905 / DSM 74 / LMG 10896 / Claus 1</strain>
    </source>
</reference>
<dbReference type="InterPro" id="IPR036515">
    <property type="entry name" value="Transposase_17_sf"/>
</dbReference>
<protein>
    <recommendedName>
        <fullName evidence="1">Transposase IS200-like domain-containing protein</fullName>
    </recommendedName>
</protein>
<gene>
    <name evidence="2" type="ordered locus">Slin_4549</name>
</gene>
<dbReference type="Gene3D" id="3.30.70.1290">
    <property type="entry name" value="Transposase IS200-like"/>
    <property type="match status" value="1"/>
</dbReference>
<dbReference type="Proteomes" id="UP000002028">
    <property type="component" value="Chromosome"/>
</dbReference>
<dbReference type="NCBIfam" id="NF047646">
    <property type="entry name" value="REP_Tyr_transpos"/>
    <property type="match status" value="1"/>
</dbReference>
<dbReference type="GO" id="GO:0003677">
    <property type="term" value="F:DNA binding"/>
    <property type="evidence" value="ECO:0007669"/>
    <property type="project" value="InterPro"/>
</dbReference>
<dbReference type="SUPFAM" id="SSF143422">
    <property type="entry name" value="Transposase IS200-like"/>
    <property type="match status" value="1"/>
</dbReference>
<dbReference type="eggNOG" id="COG1943">
    <property type="taxonomic scope" value="Bacteria"/>
</dbReference>
<evidence type="ECO:0000313" key="3">
    <source>
        <dbReference type="Proteomes" id="UP000002028"/>
    </source>
</evidence>
<dbReference type="Pfam" id="PF01797">
    <property type="entry name" value="Y1_Tnp"/>
    <property type="match status" value="1"/>
</dbReference>
<dbReference type="HOGENOM" id="CLU_068226_5_1_10"/>
<dbReference type="InterPro" id="IPR002686">
    <property type="entry name" value="Transposase_17"/>
</dbReference>
<evidence type="ECO:0000259" key="1">
    <source>
        <dbReference type="SMART" id="SM01321"/>
    </source>
</evidence>
<organism evidence="2 3">
    <name type="scientific">Spirosoma linguale (strain ATCC 33905 / DSM 74 / LMG 10896 / Claus 1)</name>
    <dbReference type="NCBI Taxonomy" id="504472"/>
    <lineage>
        <taxon>Bacteria</taxon>
        <taxon>Pseudomonadati</taxon>
        <taxon>Bacteroidota</taxon>
        <taxon>Cytophagia</taxon>
        <taxon>Cytophagales</taxon>
        <taxon>Cytophagaceae</taxon>
        <taxon>Spirosoma</taxon>
    </lineage>
</organism>
<dbReference type="GO" id="GO:0004803">
    <property type="term" value="F:transposase activity"/>
    <property type="evidence" value="ECO:0007669"/>
    <property type="project" value="InterPro"/>
</dbReference>
<dbReference type="RefSeq" id="WP_012929033.1">
    <property type="nucleotide sequence ID" value="NC_013730.1"/>
</dbReference>
<keyword evidence="3" id="KW-1185">Reference proteome</keyword>
<name>D2QNJ3_SPILD</name>
<dbReference type="GO" id="GO:0006313">
    <property type="term" value="P:DNA transposition"/>
    <property type="evidence" value="ECO:0007669"/>
    <property type="project" value="InterPro"/>
</dbReference>
<sequence length="181" mass="21545">MSEKYKVRDQSKVYFVTFTVVQWVDVFTRRHYKDLVLDSIRYCIAEKGLELYAYCLMTNHLHMIVGTNKDPLQYIMRDMKRHTSRYLFPMIEEDSEESRRGWMCWIFKRAGLSNPANNVHQLWQQGFHPVELFTATVLQQKLDYIHYNPVEAGFVDEPEDYLYSSARNYAGRKGLIDVILL</sequence>